<dbReference type="RefSeq" id="XP_004361413.1">
    <property type="nucleotide sequence ID" value="XM_004361356.1"/>
</dbReference>
<proteinExistence type="predicted"/>
<name>F4PM62_CACFS</name>
<feature type="transmembrane region" description="Helical" evidence="1">
    <location>
        <begin position="51"/>
        <end position="72"/>
    </location>
</feature>
<organism evidence="2 3">
    <name type="scientific">Cavenderia fasciculata</name>
    <name type="common">Slime mold</name>
    <name type="synonym">Dictyostelium fasciculatum</name>
    <dbReference type="NCBI Taxonomy" id="261658"/>
    <lineage>
        <taxon>Eukaryota</taxon>
        <taxon>Amoebozoa</taxon>
        <taxon>Evosea</taxon>
        <taxon>Eumycetozoa</taxon>
        <taxon>Dictyostelia</taxon>
        <taxon>Acytosteliales</taxon>
        <taxon>Cavenderiaceae</taxon>
        <taxon>Cavenderia</taxon>
    </lineage>
</organism>
<keyword evidence="1" id="KW-0472">Membrane</keyword>
<dbReference type="Proteomes" id="UP000007797">
    <property type="component" value="Unassembled WGS sequence"/>
</dbReference>
<evidence type="ECO:0000256" key="1">
    <source>
        <dbReference type="SAM" id="Phobius"/>
    </source>
</evidence>
<dbReference type="EMBL" id="GL883008">
    <property type="protein sequence ID" value="EGG23562.1"/>
    <property type="molecule type" value="Genomic_DNA"/>
</dbReference>
<accession>F4PM62</accession>
<dbReference type="KEGG" id="dfa:DFA_05695"/>
<protein>
    <recommendedName>
        <fullName evidence="4">Transmembrane protein</fullName>
    </recommendedName>
</protein>
<reference evidence="3" key="1">
    <citation type="journal article" date="2011" name="Genome Res.">
        <title>Phylogeny-wide analysis of social amoeba genomes highlights ancient origins for complex intercellular communication.</title>
        <authorList>
            <person name="Heidel A.J."/>
            <person name="Lawal H.M."/>
            <person name="Felder M."/>
            <person name="Schilde C."/>
            <person name="Helps N.R."/>
            <person name="Tunggal B."/>
            <person name="Rivero F."/>
            <person name="John U."/>
            <person name="Schleicher M."/>
            <person name="Eichinger L."/>
            <person name="Platzer M."/>
            <person name="Noegel A.A."/>
            <person name="Schaap P."/>
            <person name="Gloeckner G."/>
        </authorList>
    </citation>
    <scope>NUCLEOTIDE SEQUENCE [LARGE SCALE GENOMIC DNA]</scope>
    <source>
        <strain evidence="3">SH3</strain>
    </source>
</reference>
<dbReference type="GeneID" id="14875291"/>
<keyword evidence="1" id="KW-1133">Transmembrane helix</keyword>
<evidence type="ECO:0008006" key="4">
    <source>
        <dbReference type="Google" id="ProtNLM"/>
    </source>
</evidence>
<evidence type="ECO:0000313" key="3">
    <source>
        <dbReference type="Proteomes" id="UP000007797"/>
    </source>
</evidence>
<sequence length="94" mass="11145">MKFQVIIEHMHYDFETMISTQKSSININNNNNKMFKLAQESCKRWMRMEPAYFASVAFSVLFLAIPPIALPLREKFADRKPRKDPQTIYHADTY</sequence>
<keyword evidence="1" id="KW-0812">Transmembrane</keyword>
<gene>
    <name evidence="2" type="ORF">DFA_05695</name>
</gene>
<dbReference type="AlphaFoldDB" id="F4PM62"/>
<keyword evidence="3" id="KW-1185">Reference proteome</keyword>
<evidence type="ECO:0000313" key="2">
    <source>
        <dbReference type="EMBL" id="EGG23562.1"/>
    </source>
</evidence>